<gene>
    <name evidence="1" type="ORF">SAMN05660865_00926</name>
</gene>
<name>A0A1H5UKP3_9CLOT</name>
<dbReference type="InterPro" id="IPR006058">
    <property type="entry name" value="2Fe2S_fd_BS"/>
</dbReference>
<dbReference type="Proteomes" id="UP000242850">
    <property type="component" value="Unassembled WGS sequence"/>
</dbReference>
<dbReference type="PANTHER" id="PTHR43513">
    <property type="entry name" value="DIHYDROOROTATE DEHYDROGENASE B (NAD(+)), ELECTRON TRANSFER SUBUNIT"/>
    <property type="match status" value="1"/>
</dbReference>
<accession>A0A1H5UKP3</accession>
<organism evidence="1 2">
    <name type="scientific">Caloramator fervidus</name>
    <dbReference type="NCBI Taxonomy" id="29344"/>
    <lineage>
        <taxon>Bacteria</taxon>
        <taxon>Bacillati</taxon>
        <taxon>Bacillota</taxon>
        <taxon>Clostridia</taxon>
        <taxon>Eubacteriales</taxon>
        <taxon>Clostridiaceae</taxon>
        <taxon>Caloramator</taxon>
    </lineage>
</organism>
<dbReference type="RefSeq" id="WP_159945810.1">
    <property type="nucleotide sequence ID" value="NZ_FNUK01000009.1"/>
</dbReference>
<dbReference type="OrthoDB" id="1704963at2"/>
<dbReference type="SUPFAM" id="SSF63380">
    <property type="entry name" value="Riboflavin synthase domain-like"/>
    <property type="match status" value="1"/>
</dbReference>
<keyword evidence="2" id="KW-1185">Reference proteome</keyword>
<dbReference type="InterPro" id="IPR036010">
    <property type="entry name" value="2Fe-2S_ferredoxin-like_sf"/>
</dbReference>
<protein>
    <submittedName>
        <fullName evidence="1">NAD(P)H-flavin reductase</fullName>
    </submittedName>
</protein>
<proteinExistence type="predicted"/>
<evidence type="ECO:0000313" key="2">
    <source>
        <dbReference type="Proteomes" id="UP000242850"/>
    </source>
</evidence>
<dbReference type="NCBIfam" id="NF004470">
    <property type="entry name" value="PRK05802.1"/>
    <property type="match status" value="1"/>
</dbReference>
<evidence type="ECO:0000313" key="1">
    <source>
        <dbReference type="EMBL" id="SEF74961.1"/>
    </source>
</evidence>
<sequence>MFRYVDCIDAGTEYCPCHLAEKGECIICSQLRGKNFCDCLNWKGTCIYEEFIWNNKKAKRIREFKEFTIENKRLIRDDLLLLQVSVNPYLAKQLNNIGSYVFLKKPGSPLCFATPVSIMDSDIKNNLITMVVKILGVKTKDLLECKDKVELKGPYWNGIQGQIFLKNLKGNEILIVARGVAAAPCVMAAKKLIKANNKIIVVLEKGRGNGNFAKERFKSLGCEVYDVNMINYNDYSLSEEFKNLLLELIKKNNFKVTISGGSDEFHRLYLNFVYALDKSLKFATVNNAIITCGEGICGSCEVKLDRGIIKSCKQQYNPAEVFINLRGEGRK</sequence>
<dbReference type="SUPFAM" id="SSF54292">
    <property type="entry name" value="2Fe-2S ferredoxin-like"/>
    <property type="match status" value="1"/>
</dbReference>
<dbReference type="PANTHER" id="PTHR43513:SF3">
    <property type="entry name" value="DIHYDROOROTATE DEHYDROGENASE B (NAD(+)), ELECTRON TRANSFER SUBUNIT-RELATED"/>
    <property type="match status" value="1"/>
</dbReference>
<dbReference type="InterPro" id="IPR050353">
    <property type="entry name" value="PyrK_electron_transfer"/>
</dbReference>
<dbReference type="PROSITE" id="PS00197">
    <property type="entry name" value="2FE2S_FER_1"/>
    <property type="match status" value="1"/>
</dbReference>
<dbReference type="GO" id="GO:0051537">
    <property type="term" value="F:2 iron, 2 sulfur cluster binding"/>
    <property type="evidence" value="ECO:0007669"/>
    <property type="project" value="InterPro"/>
</dbReference>
<dbReference type="AlphaFoldDB" id="A0A1H5UKP3"/>
<dbReference type="EMBL" id="FNUK01000009">
    <property type="protein sequence ID" value="SEF74961.1"/>
    <property type="molecule type" value="Genomic_DNA"/>
</dbReference>
<reference evidence="2" key="1">
    <citation type="submission" date="2016-10" db="EMBL/GenBank/DDBJ databases">
        <authorList>
            <person name="Varghese N."/>
            <person name="Submissions S."/>
        </authorList>
    </citation>
    <scope>NUCLEOTIDE SEQUENCE [LARGE SCALE GENOMIC DNA]</scope>
    <source>
        <strain evidence="2">DSM 5463</strain>
    </source>
</reference>
<dbReference type="InterPro" id="IPR017938">
    <property type="entry name" value="Riboflavin_synthase-like_b-brl"/>
</dbReference>